<evidence type="ECO:0000313" key="3">
    <source>
        <dbReference type="EMBL" id="KAG2382418.1"/>
    </source>
</evidence>
<dbReference type="Gene3D" id="1.10.238.10">
    <property type="entry name" value="EF-hand"/>
    <property type="match status" value="1"/>
</dbReference>
<reference evidence="3 4" key="1">
    <citation type="journal article" date="2018" name="BMC Genomics">
        <title>The genome of Naegleria lovaniensis, the basis for a comparative approach to unravel pathogenicity factors of the human pathogenic amoeba N. fowleri.</title>
        <authorList>
            <person name="Liechti N."/>
            <person name="Schurch N."/>
            <person name="Bruggmann R."/>
            <person name="Wittwer M."/>
        </authorList>
    </citation>
    <scope>NUCLEOTIDE SEQUENCE [LARGE SCALE GENOMIC DNA]</scope>
    <source>
        <strain evidence="3 4">ATCC 30569</strain>
    </source>
</reference>
<proteinExistence type="predicted"/>
<dbReference type="SMART" id="SM00054">
    <property type="entry name" value="EFh"/>
    <property type="match status" value="1"/>
</dbReference>
<organism evidence="3 4">
    <name type="scientific">Naegleria lovaniensis</name>
    <name type="common">Amoeba</name>
    <dbReference type="NCBI Taxonomy" id="51637"/>
    <lineage>
        <taxon>Eukaryota</taxon>
        <taxon>Discoba</taxon>
        <taxon>Heterolobosea</taxon>
        <taxon>Tetramitia</taxon>
        <taxon>Eutetramitia</taxon>
        <taxon>Vahlkampfiidae</taxon>
        <taxon>Naegleria</taxon>
    </lineage>
</organism>
<name>A0AA88GPZ7_NAELO</name>
<dbReference type="PROSITE" id="PS00018">
    <property type="entry name" value="EF_HAND_1"/>
    <property type="match status" value="1"/>
</dbReference>
<keyword evidence="4" id="KW-1185">Reference proteome</keyword>
<dbReference type="CDD" id="cd00051">
    <property type="entry name" value="EFh"/>
    <property type="match status" value="1"/>
</dbReference>
<dbReference type="RefSeq" id="XP_044548097.1">
    <property type="nucleotide sequence ID" value="XM_044695391.1"/>
</dbReference>
<evidence type="ECO:0000256" key="1">
    <source>
        <dbReference type="ARBA" id="ARBA00022837"/>
    </source>
</evidence>
<comment type="caution">
    <text evidence="3">The sequence shown here is derived from an EMBL/GenBank/DDBJ whole genome shotgun (WGS) entry which is preliminary data.</text>
</comment>
<dbReference type="Pfam" id="PF00036">
    <property type="entry name" value="EF-hand_1"/>
    <property type="match status" value="1"/>
</dbReference>
<evidence type="ECO:0000313" key="4">
    <source>
        <dbReference type="Proteomes" id="UP000816034"/>
    </source>
</evidence>
<dbReference type="InterPro" id="IPR002048">
    <property type="entry name" value="EF_hand_dom"/>
</dbReference>
<dbReference type="InterPro" id="IPR011992">
    <property type="entry name" value="EF-hand-dom_pair"/>
</dbReference>
<dbReference type="GeneID" id="68098075"/>
<dbReference type="SUPFAM" id="SSF47473">
    <property type="entry name" value="EF-hand"/>
    <property type="match status" value="1"/>
</dbReference>
<feature type="domain" description="EF-hand" evidence="2">
    <location>
        <begin position="25"/>
        <end position="60"/>
    </location>
</feature>
<dbReference type="EMBL" id="PYSW02000024">
    <property type="protein sequence ID" value="KAG2382418.1"/>
    <property type="molecule type" value="Genomic_DNA"/>
</dbReference>
<dbReference type="AlphaFoldDB" id="A0AA88GPZ7"/>
<protein>
    <recommendedName>
        <fullName evidence="2">EF-hand domain-containing protein</fullName>
    </recommendedName>
</protein>
<dbReference type="PROSITE" id="PS50222">
    <property type="entry name" value="EF_HAND_2"/>
    <property type="match status" value="1"/>
</dbReference>
<accession>A0AA88GPZ7</accession>
<gene>
    <name evidence="3" type="ORF">C9374_005620</name>
</gene>
<evidence type="ECO:0000259" key="2">
    <source>
        <dbReference type="PROSITE" id="PS50222"/>
    </source>
</evidence>
<sequence length="116" mass="13653">MYESPTVWVPDGIIASRDVFNNINPIKDQASEVFNKFDQDKDGLLNKKEFKRALKSFGIRKKQAKVIRKLWDIEDTGKINTETFVRVYCFVRSGQLYTRKLDKYEELENTKPMTII</sequence>
<dbReference type="InterPro" id="IPR018247">
    <property type="entry name" value="EF_Hand_1_Ca_BS"/>
</dbReference>
<dbReference type="GO" id="GO:0005509">
    <property type="term" value="F:calcium ion binding"/>
    <property type="evidence" value="ECO:0007669"/>
    <property type="project" value="InterPro"/>
</dbReference>
<dbReference type="Proteomes" id="UP000816034">
    <property type="component" value="Unassembled WGS sequence"/>
</dbReference>
<keyword evidence="1" id="KW-0106">Calcium</keyword>